<proteinExistence type="predicted"/>
<dbReference type="STRING" id="154538.A0A1M2V3M0"/>
<dbReference type="EMBL" id="MNAD01001693">
    <property type="protein sequence ID" value="OJT02192.1"/>
    <property type="molecule type" value="Genomic_DNA"/>
</dbReference>
<dbReference type="Proteomes" id="UP000184267">
    <property type="component" value="Unassembled WGS sequence"/>
</dbReference>
<comment type="caution">
    <text evidence="2">The sequence shown here is derived from an EMBL/GenBank/DDBJ whole genome shotgun (WGS) entry which is preliminary data.</text>
</comment>
<feature type="compositionally biased region" description="Pro residues" evidence="1">
    <location>
        <begin position="1"/>
        <end position="12"/>
    </location>
</feature>
<protein>
    <submittedName>
        <fullName evidence="2">Uncharacterized protein</fullName>
    </submittedName>
</protein>
<accession>A0A1M2V3M0</accession>
<evidence type="ECO:0000313" key="3">
    <source>
        <dbReference type="Proteomes" id="UP000184267"/>
    </source>
</evidence>
<dbReference type="OrthoDB" id="2155283at2759"/>
<sequence length="100" mass="9992">MSSLAPPSPSVSPAPGGNGGGRSPNFRASMGPASRPVGSQGGLPPASPRPGAQNGGARPTSELLGSAGMFQTPEVEQEEMAAASLDVNFKEELSAIEQCE</sequence>
<evidence type="ECO:0000313" key="2">
    <source>
        <dbReference type="EMBL" id="OJT02192.1"/>
    </source>
</evidence>
<dbReference type="AlphaFoldDB" id="A0A1M2V3M0"/>
<gene>
    <name evidence="2" type="ORF">TRAPUB_7307</name>
</gene>
<name>A0A1M2V3M0_TRAPU</name>
<feature type="region of interest" description="Disordered" evidence="1">
    <location>
        <begin position="1"/>
        <end position="71"/>
    </location>
</feature>
<keyword evidence="3" id="KW-1185">Reference proteome</keyword>
<reference evidence="2 3" key="1">
    <citation type="submission" date="2016-10" db="EMBL/GenBank/DDBJ databases">
        <title>Genome sequence of the basidiomycete white-rot fungus Trametes pubescens.</title>
        <authorList>
            <person name="Makela M.R."/>
            <person name="Granchi Z."/>
            <person name="Peng M."/>
            <person name="De Vries R.P."/>
            <person name="Grigoriev I."/>
            <person name="Riley R."/>
            <person name="Hilden K."/>
        </authorList>
    </citation>
    <scope>NUCLEOTIDE SEQUENCE [LARGE SCALE GENOMIC DNA]</scope>
    <source>
        <strain evidence="2 3">FBCC735</strain>
    </source>
</reference>
<evidence type="ECO:0000256" key="1">
    <source>
        <dbReference type="SAM" id="MobiDB-lite"/>
    </source>
</evidence>
<organism evidence="2 3">
    <name type="scientific">Trametes pubescens</name>
    <name type="common">White-rot fungus</name>
    <dbReference type="NCBI Taxonomy" id="154538"/>
    <lineage>
        <taxon>Eukaryota</taxon>
        <taxon>Fungi</taxon>
        <taxon>Dikarya</taxon>
        <taxon>Basidiomycota</taxon>
        <taxon>Agaricomycotina</taxon>
        <taxon>Agaricomycetes</taxon>
        <taxon>Polyporales</taxon>
        <taxon>Polyporaceae</taxon>
        <taxon>Trametes</taxon>
    </lineage>
</organism>